<name>A0A323UTR6_9RHOO</name>
<proteinExistence type="inferred from homology"/>
<dbReference type="InterPro" id="IPR036291">
    <property type="entry name" value="NAD(P)-bd_dom_sf"/>
</dbReference>
<dbReference type="GO" id="GO:0046872">
    <property type="term" value="F:metal ion binding"/>
    <property type="evidence" value="ECO:0007669"/>
    <property type="project" value="UniProtKB-KW"/>
</dbReference>
<keyword evidence="4" id="KW-0862">Zinc</keyword>
<dbReference type="RefSeq" id="WP_110529480.1">
    <property type="nucleotide sequence ID" value="NZ_QKOE01000026.1"/>
</dbReference>
<dbReference type="PANTHER" id="PTHR43350">
    <property type="entry name" value="NAD-DEPENDENT ALCOHOL DEHYDROGENASE"/>
    <property type="match status" value="1"/>
</dbReference>
<dbReference type="AlphaFoldDB" id="A0A323UTR6"/>
<accession>A0A323UTR6</accession>
<evidence type="ECO:0000313" key="7">
    <source>
        <dbReference type="Proteomes" id="UP000248259"/>
    </source>
</evidence>
<dbReference type="SUPFAM" id="SSF51735">
    <property type="entry name" value="NAD(P)-binding Rossmann-fold domains"/>
    <property type="match status" value="1"/>
</dbReference>
<dbReference type="GO" id="GO:0016491">
    <property type="term" value="F:oxidoreductase activity"/>
    <property type="evidence" value="ECO:0007669"/>
    <property type="project" value="UniProtKB-KW"/>
</dbReference>
<reference evidence="6 7" key="1">
    <citation type="submission" date="2018-06" db="EMBL/GenBank/DDBJ databases">
        <title>Azoarcus communis strain SWub3 genome.</title>
        <authorList>
            <person name="Zorraquino Salvo V."/>
            <person name="Toubiana D."/>
            <person name="Blumwald E."/>
        </authorList>
    </citation>
    <scope>NUCLEOTIDE SEQUENCE [LARGE SCALE GENOMIC DNA]</scope>
    <source>
        <strain evidence="6 7">SWub3</strain>
    </source>
</reference>
<dbReference type="OrthoDB" id="9781588at2"/>
<evidence type="ECO:0000313" key="6">
    <source>
        <dbReference type="EMBL" id="PZA14596.1"/>
    </source>
</evidence>
<dbReference type="Gene3D" id="3.40.50.720">
    <property type="entry name" value="NAD(P)-binding Rossmann-like Domain"/>
    <property type="match status" value="1"/>
</dbReference>
<dbReference type="SUPFAM" id="SSF50129">
    <property type="entry name" value="GroES-like"/>
    <property type="match status" value="1"/>
</dbReference>
<dbReference type="Proteomes" id="UP000248259">
    <property type="component" value="Unassembled WGS sequence"/>
</dbReference>
<sequence length="338" mass="36065">MSLTHAFWTLVPGRGEIRAEPLPEPGPGEARVRTLYSGISRGTERLVFNGRIPPSEHQRMRAPFQQGDFADAVKYGYASVGVVEALGSCLPGEGTPDRLGREVFCLFPHQHRYVVPVTALTPLPAGLPAGRAVLAANMETAVNALWDASPAVGDRIVIVGAGVVGCLVAFLCARIPGAEVSLVDVDPTRAAIAHALGVDFCRPEAAPSECDLVIHASGHPAGLDTALGLAGAEATVLEMSWYGAQSVCLPLGEAFHVRRLNLRSSQVGSIPPLRRPRWDYRRRLGLALSLLLDTRLDALFSGESDFFQLPAQMPLILAEGASTLCHRVRYPSTPDAGD</sequence>
<keyword evidence="3" id="KW-0479">Metal-binding</keyword>
<comment type="cofactor">
    <cofactor evidence="1">
        <name>Zn(2+)</name>
        <dbReference type="ChEBI" id="CHEBI:29105"/>
    </cofactor>
</comment>
<keyword evidence="7" id="KW-1185">Reference proteome</keyword>
<evidence type="ECO:0000256" key="4">
    <source>
        <dbReference type="ARBA" id="ARBA00022833"/>
    </source>
</evidence>
<dbReference type="EMBL" id="QKOE01000026">
    <property type="protein sequence ID" value="PZA14596.1"/>
    <property type="molecule type" value="Genomic_DNA"/>
</dbReference>
<protein>
    <submittedName>
        <fullName evidence="6">Dehydrogenase</fullName>
    </submittedName>
</protein>
<evidence type="ECO:0000256" key="2">
    <source>
        <dbReference type="ARBA" id="ARBA00008072"/>
    </source>
</evidence>
<dbReference type="PANTHER" id="PTHR43350:SF19">
    <property type="entry name" value="D-GULOSIDE 3-DEHYDROGENASE"/>
    <property type="match status" value="1"/>
</dbReference>
<dbReference type="CDD" id="cd08255">
    <property type="entry name" value="2-desacetyl-2-hydroxyethyl_bacteriochlorophyllide_like"/>
    <property type="match status" value="1"/>
</dbReference>
<comment type="caution">
    <text evidence="6">The sequence shown here is derived from an EMBL/GenBank/DDBJ whole genome shotgun (WGS) entry which is preliminary data.</text>
</comment>
<dbReference type="Gene3D" id="3.90.180.10">
    <property type="entry name" value="Medium-chain alcohol dehydrogenases, catalytic domain"/>
    <property type="match status" value="2"/>
</dbReference>
<keyword evidence="5" id="KW-0560">Oxidoreductase</keyword>
<comment type="similarity">
    <text evidence="2">Belongs to the zinc-containing alcohol dehydrogenase family.</text>
</comment>
<organism evidence="6 7">
    <name type="scientific">Parazoarcus communis SWub3 = DSM 12120</name>
    <dbReference type="NCBI Taxonomy" id="1121029"/>
    <lineage>
        <taxon>Bacteria</taxon>
        <taxon>Pseudomonadati</taxon>
        <taxon>Pseudomonadota</taxon>
        <taxon>Betaproteobacteria</taxon>
        <taxon>Rhodocyclales</taxon>
        <taxon>Zoogloeaceae</taxon>
        <taxon>Parazoarcus</taxon>
    </lineage>
</organism>
<evidence type="ECO:0000256" key="1">
    <source>
        <dbReference type="ARBA" id="ARBA00001947"/>
    </source>
</evidence>
<dbReference type="InterPro" id="IPR011032">
    <property type="entry name" value="GroES-like_sf"/>
</dbReference>
<evidence type="ECO:0000256" key="3">
    <source>
        <dbReference type="ARBA" id="ARBA00022723"/>
    </source>
</evidence>
<gene>
    <name evidence="6" type="ORF">DNK49_20970</name>
</gene>
<evidence type="ECO:0000256" key="5">
    <source>
        <dbReference type="ARBA" id="ARBA00023002"/>
    </source>
</evidence>